<reference evidence="16" key="2">
    <citation type="submission" date="2010-07" db="EMBL/GenBank/DDBJ databases">
        <title>The complete genome of Olsenella uli DSM 7084.</title>
        <authorList>
            <consortium name="US DOE Joint Genome Institute (JGI-PGF)"/>
            <person name="Lucas S."/>
            <person name="Copeland A."/>
            <person name="Lapidus A."/>
            <person name="Glavina del Rio T."/>
            <person name="Dalin E."/>
            <person name="Tice H."/>
            <person name="Bruce D."/>
            <person name="Goodwin L."/>
            <person name="Pitluck S."/>
            <person name="Kyrpides N."/>
            <person name="Mavromatis K."/>
            <person name="Ivanova N."/>
            <person name="Mikhailova N."/>
            <person name="Held B."/>
            <person name="Brettin T."/>
            <person name="Detter J.C."/>
            <person name="Tapia R."/>
            <person name="Han C."/>
            <person name="Larimer F."/>
            <person name="Land M."/>
            <person name="Hauser L."/>
            <person name="Markowitz V."/>
            <person name="Cheng J.-F."/>
            <person name="Hugenholtz P."/>
            <person name="Woyke T."/>
            <person name="Wu D."/>
            <person name="Pukall R."/>
            <person name="Gehrich-Schroeter G."/>
            <person name="Schneider S."/>
            <person name="Klenk H.-P."/>
            <person name="Eisen J.A."/>
        </authorList>
    </citation>
    <scope>NUCLEOTIDE SEQUENCE</scope>
    <source>
        <strain evidence="16">DSM 7084</strain>
    </source>
</reference>
<evidence type="ECO:0000259" key="15">
    <source>
        <dbReference type="PROSITE" id="PS51103"/>
    </source>
</evidence>
<evidence type="ECO:0000256" key="4">
    <source>
        <dbReference type="ARBA" id="ARBA00022597"/>
    </source>
</evidence>
<dbReference type="PROSITE" id="PS01035">
    <property type="entry name" value="PTS_EIIB_TYPE_1_CYS"/>
    <property type="match status" value="1"/>
</dbReference>
<dbReference type="CDD" id="cd00212">
    <property type="entry name" value="PTS_IIB_glc"/>
    <property type="match status" value="1"/>
</dbReference>
<evidence type="ECO:0000256" key="5">
    <source>
        <dbReference type="ARBA" id="ARBA00022679"/>
    </source>
</evidence>
<evidence type="ECO:0000256" key="8">
    <source>
        <dbReference type="ARBA" id="ARBA00022777"/>
    </source>
</evidence>
<comment type="subcellular location">
    <subcellularLocation>
        <location evidence="1">Cell membrane</location>
        <topology evidence="1">Multi-pass membrane protein</topology>
    </subcellularLocation>
</comment>
<dbReference type="InterPro" id="IPR036878">
    <property type="entry name" value="Glu_permease_IIB"/>
</dbReference>
<keyword evidence="4" id="KW-0762">Sugar transport</keyword>
<dbReference type="FunFam" id="3.30.1360.60:FF:000001">
    <property type="entry name" value="PTS system glucose-specific IIBC component PtsG"/>
    <property type="match status" value="1"/>
</dbReference>
<dbReference type="OrthoDB" id="9797715at2"/>
<dbReference type="InterPro" id="IPR013013">
    <property type="entry name" value="PTS_EIIC_1"/>
</dbReference>
<dbReference type="GO" id="GO:0015771">
    <property type="term" value="P:trehalose transport"/>
    <property type="evidence" value="ECO:0007669"/>
    <property type="project" value="TreeGrafter"/>
</dbReference>
<feature type="domain" description="PTS EIIB type-1" evidence="14">
    <location>
        <begin position="6"/>
        <end position="89"/>
    </location>
</feature>
<protein>
    <submittedName>
        <fullName evidence="16">PTS system, glucose subfamily, IIA subunit</fullName>
    </submittedName>
</protein>
<accession>E1QYU2</accession>
<evidence type="ECO:0000313" key="17">
    <source>
        <dbReference type="Proteomes" id="UP000000333"/>
    </source>
</evidence>
<dbReference type="PANTHER" id="PTHR30175:SF7">
    <property type="entry name" value="NEGATIVE REGULATOR OF SACY ACTIVITY"/>
    <property type="match status" value="1"/>
</dbReference>
<evidence type="ECO:0000256" key="9">
    <source>
        <dbReference type="ARBA" id="ARBA00022989"/>
    </source>
</evidence>
<feature type="transmembrane region" description="Helical" evidence="12">
    <location>
        <begin position="407"/>
        <end position="440"/>
    </location>
</feature>
<evidence type="ECO:0000256" key="11">
    <source>
        <dbReference type="PROSITE-ProRule" id="PRU00421"/>
    </source>
</evidence>
<dbReference type="PROSITE" id="PS51103">
    <property type="entry name" value="PTS_EIIC_TYPE_1"/>
    <property type="match status" value="1"/>
</dbReference>
<dbReference type="InterPro" id="IPR003352">
    <property type="entry name" value="PTS_EIIC"/>
</dbReference>
<dbReference type="InterPro" id="IPR011055">
    <property type="entry name" value="Dup_hybrid_motif"/>
</dbReference>
<evidence type="ECO:0000256" key="6">
    <source>
        <dbReference type="ARBA" id="ARBA00022683"/>
    </source>
</evidence>
<evidence type="ECO:0000256" key="10">
    <source>
        <dbReference type="ARBA" id="ARBA00023136"/>
    </source>
</evidence>
<keyword evidence="2" id="KW-0813">Transport</keyword>
<feature type="transmembrane region" description="Helical" evidence="12">
    <location>
        <begin position="157"/>
        <end position="178"/>
    </location>
</feature>
<dbReference type="NCBIfam" id="TIGR00826">
    <property type="entry name" value="EIIB_glc"/>
    <property type="match status" value="1"/>
</dbReference>
<feature type="transmembrane region" description="Helical" evidence="12">
    <location>
        <begin position="447"/>
        <end position="466"/>
    </location>
</feature>
<evidence type="ECO:0000256" key="3">
    <source>
        <dbReference type="ARBA" id="ARBA00022475"/>
    </source>
</evidence>
<feature type="domain" description="PTS EIIC type-1" evidence="15">
    <location>
        <begin position="122"/>
        <end position="483"/>
    </location>
</feature>
<dbReference type="STRING" id="633147.Olsu_0435"/>
<dbReference type="Pfam" id="PF02378">
    <property type="entry name" value="PTS_EIIC"/>
    <property type="match status" value="1"/>
</dbReference>
<feature type="transmembrane region" description="Helical" evidence="12">
    <location>
        <begin position="376"/>
        <end position="395"/>
    </location>
</feature>
<evidence type="ECO:0000256" key="7">
    <source>
        <dbReference type="ARBA" id="ARBA00022692"/>
    </source>
</evidence>
<dbReference type="PATRIC" id="fig|633147.7.peg.1122"/>
<feature type="transmembrane region" description="Helical" evidence="12">
    <location>
        <begin position="233"/>
        <end position="252"/>
    </location>
</feature>
<keyword evidence="3" id="KW-1003">Cell membrane</keyword>
<organism evidence="16 17">
    <name type="scientific">Olsenella uli (strain ATCC 49627 / DSM 7084 / CCUG 31166 / CIP 109912 / JCM 12494 / LMG 11480 / NCIMB 702895 / VPI D76D-27C)</name>
    <name type="common">Lactobacillus uli</name>
    <dbReference type="NCBI Taxonomy" id="633147"/>
    <lineage>
        <taxon>Bacteria</taxon>
        <taxon>Bacillati</taxon>
        <taxon>Actinomycetota</taxon>
        <taxon>Coriobacteriia</taxon>
        <taxon>Coriobacteriales</taxon>
        <taxon>Atopobiaceae</taxon>
        <taxon>Olsenella</taxon>
    </lineage>
</organism>
<evidence type="ECO:0000313" key="16">
    <source>
        <dbReference type="EMBL" id="ADK67556.1"/>
    </source>
</evidence>
<dbReference type="PANTHER" id="PTHR30175">
    <property type="entry name" value="PHOSPHOTRANSFERASE SYSTEM TRANSPORT PROTEIN"/>
    <property type="match status" value="1"/>
</dbReference>
<dbReference type="Proteomes" id="UP000000333">
    <property type="component" value="Chromosome"/>
</dbReference>
<dbReference type="RefSeq" id="WP_013251308.1">
    <property type="nucleotide sequence ID" value="NC_014363.1"/>
</dbReference>
<dbReference type="PROSITE" id="PS51093">
    <property type="entry name" value="PTS_EIIA_TYPE_1"/>
    <property type="match status" value="1"/>
</dbReference>
<sequence>MALDHAQAAREILDAVGGAGNVVSAAHCATRLRLVIADDSKVDKAKLDDCVGAKGNFQAAGQLQVIYGTGTVNKVFDAFIAQSGVSAASKDEAKEAAANKGNALQRAIKVLSDVFVPIIPAIVASGMLMGIMGAISYMGTPAPDGAGFFTLDTTTVWWRIAALVNACALANLQILLGFSAATVFGGNPYLGASLGALLISSDFVNAYNASSAIADGSMVTLSVIPGLYSIDWVGYQGHVIPILVGVWILCFFEKRLHKLVPDMFDLFLTPLLSVSLAAYITILFIGPVFVWLENSILGVLQFLLSVPLGLGYMAIGLIYSPSVVTGLHQMYTAIDVSMLANYGVTYWLPIASAANIAQGGACLAVSLRTKSDKTKALAVPSGISCLLGITEPAIFGVNLPKIKPFVAGMIGSACGAFCCFLFNLAASGTGVTGIFGILLCIQQPIQYAIMFAVAFGVAFGITSVIYRDDAVAAATKAETTEAVAEVSATANQAAAVATAVDNAAPVSIASETIVAPMSGRAIAMTEVSDPVFASEAMGKGAAIEPSDGKVYSPVDGSVTLLAETGHALGLLSDAGAEVLLHIGIDTVELKGEPFTAHVAAGDKVSKGQLLMDVDLSVIKAAGKPATTMVIVTNTDSYGAVEGHTGSDVAAGDDLIDLT</sequence>
<keyword evidence="10 12" id="KW-0472">Membrane</keyword>
<feature type="transmembrane region" description="Helical" evidence="12">
    <location>
        <begin position="190"/>
        <end position="213"/>
    </location>
</feature>
<dbReference type="NCBIfam" id="TIGR00830">
    <property type="entry name" value="PTBA"/>
    <property type="match status" value="1"/>
</dbReference>
<dbReference type="eggNOG" id="COG1263">
    <property type="taxonomic scope" value="Bacteria"/>
</dbReference>
<dbReference type="AlphaFoldDB" id="E1QYU2"/>
<dbReference type="InterPro" id="IPR001996">
    <property type="entry name" value="PTS_IIB_1"/>
</dbReference>
<keyword evidence="8" id="KW-0418">Kinase</keyword>
<dbReference type="FunFam" id="2.70.70.10:FF:000001">
    <property type="entry name" value="PTS system glucose-specific IIA component"/>
    <property type="match status" value="1"/>
</dbReference>
<keyword evidence="5" id="KW-0808">Transferase</keyword>
<dbReference type="InterPro" id="IPR050558">
    <property type="entry name" value="PTS_Sugar-Specific_Components"/>
</dbReference>
<keyword evidence="7 12" id="KW-0812">Transmembrane</keyword>
<feature type="transmembrane region" description="Helical" evidence="12">
    <location>
        <begin position="114"/>
        <end position="137"/>
    </location>
</feature>
<gene>
    <name evidence="16" type="ordered locus">Olsu_0435</name>
</gene>
<dbReference type="PROSITE" id="PS00371">
    <property type="entry name" value="PTS_EIIA_TYPE_1_HIS"/>
    <property type="match status" value="1"/>
</dbReference>
<reference evidence="16" key="1">
    <citation type="journal article" date="2010" name="Stand. Genomic Sci.">
        <title>Complete genome sequence of Olsenella uli type strain (VPI D76D-27C).</title>
        <authorList>
            <person name="Goker M."/>
            <person name="Held B."/>
            <person name="Lucas S."/>
            <person name="Nolan M."/>
            <person name="Yasawong M."/>
            <person name="Glavina Del Rio T."/>
            <person name="Tice H."/>
            <person name="Cheng J.F."/>
            <person name="Bruce D."/>
            <person name="Detter J.C."/>
            <person name="Tapia R."/>
            <person name="Han C."/>
            <person name="Goodwin L."/>
            <person name="Pitluck S."/>
            <person name="Liolios K."/>
            <person name="Ivanova N."/>
            <person name="Mavromatis K."/>
            <person name="Mikhailova N."/>
            <person name="Pati A."/>
            <person name="Chen A."/>
            <person name="Palaniappan K."/>
            <person name="Land M."/>
            <person name="Hauser L."/>
            <person name="Chang Y.J."/>
            <person name="Jeffries C.D."/>
            <person name="Rohde M."/>
            <person name="Sikorski J."/>
            <person name="Pukall R."/>
            <person name="Woyke T."/>
            <person name="Bristow J."/>
            <person name="Eisen J.A."/>
            <person name="Markowitz V."/>
            <person name="Hugenholtz P."/>
            <person name="Kyrpides N.C."/>
            <person name="Klenk H.P."/>
            <person name="Lapidus A."/>
        </authorList>
    </citation>
    <scope>NUCLEOTIDE SEQUENCE [LARGE SCALE GENOMIC DNA]</scope>
    <source>
        <strain evidence="16">DSM 7084</strain>
    </source>
</reference>
<dbReference type="SUPFAM" id="SSF51261">
    <property type="entry name" value="Duplicated hybrid motif"/>
    <property type="match status" value="1"/>
</dbReference>
<feature type="transmembrane region" description="Helical" evidence="12">
    <location>
        <begin position="264"/>
        <end position="290"/>
    </location>
</feature>
<dbReference type="KEGG" id="ols:Olsu_0435"/>
<keyword evidence="6" id="KW-0598">Phosphotransferase system</keyword>
<dbReference type="EMBL" id="CP002106">
    <property type="protein sequence ID" value="ADK67556.1"/>
    <property type="molecule type" value="Genomic_DNA"/>
</dbReference>
<feature type="active site" description="Phosphocysteine intermediate; for EIIB activity" evidence="11">
    <location>
        <position position="28"/>
    </location>
</feature>
<evidence type="ECO:0000259" key="13">
    <source>
        <dbReference type="PROSITE" id="PS51093"/>
    </source>
</evidence>
<dbReference type="Pfam" id="PF00358">
    <property type="entry name" value="PTS_EIIA_1"/>
    <property type="match status" value="1"/>
</dbReference>
<dbReference type="GO" id="GO:0090589">
    <property type="term" value="F:protein-phosphocysteine-trehalose phosphotransferase system transporter activity"/>
    <property type="evidence" value="ECO:0007669"/>
    <property type="project" value="TreeGrafter"/>
</dbReference>
<evidence type="ECO:0000256" key="2">
    <source>
        <dbReference type="ARBA" id="ARBA00022448"/>
    </source>
</evidence>
<dbReference type="GO" id="GO:0009401">
    <property type="term" value="P:phosphoenolpyruvate-dependent sugar phosphotransferase system"/>
    <property type="evidence" value="ECO:0007669"/>
    <property type="project" value="UniProtKB-KW"/>
</dbReference>
<feature type="domain" description="PTS EIIA type-1" evidence="13">
    <location>
        <begin position="529"/>
        <end position="633"/>
    </location>
</feature>
<dbReference type="GeneID" id="78511885"/>
<dbReference type="GO" id="GO:0016301">
    <property type="term" value="F:kinase activity"/>
    <property type="evidence" value="ECO:0007669"/>
    <property type="project" value="UniProtKB-KW"/>
</dbReference>
<dbReference type="GO" id="GO:0008982">
    <property type="term" value="F:protein-N(PI)-phosphohistidine-sugar phosphotransferase activity"/>
    <property type="evidence" value="ECO:0007669"/>
    <property type="project" value="InterPro"/>
</dbReference>
<dbReference type="Pfam" id="PF00367">
    <property type="entry name" value="PTS_EIIB"/>
    <property type="match status" value="1"/>
</dbReference>
<dbReference type="PROSITE" id="PS51098">
    <property type="entry name" value="PTS_EIIB_TYPE_1"/>
    <property type="match status" value="1"/>
</dbReference>
<keyword evidence="9 12" id="KW-1133">Transmembrane helix</keyword>
<keyword evidence="17" id="KW-1185">Reference proteome</keyword>
<name>E1QYU2_OLSUV</name>
<evidence type="ECO:0000256" key="12">
    <source>
        <dbReference type="SAM" id="Phobius"/>
    </source>
</evidence>
<dbReference type="eggNOG" id="COG1264">
    <property type="taxonomic scope" value="Bacteria"/>
</dbReference>
<dbReference type="GO" id="GO:0005886">
    <property type="term" value="C:plasma membrane"/>
    <property type="evidence" value="ECO:0007669"/>
    <property type="project" value="UniProtKB-SubCell"/>
</dbReference>
<evidence type="ECO:0000259" key="14">
    <source>
        <dbReference type="PROSITE" id="PS51098"/>
    </source>
</evidence>
<dbReference type="Gene3D" id="2.70.70.10">
    <property type="entry name" value="Glucose Permease (Domain IIA)"/>
    <property type="match status" value="1"/>
</dbReference>
<dbReference type="Gene3D" id="3.30.1360.60">
    <property type="entry name" value="Glucose permease domain IIB"/>
    <property type="match status" value="1"/>
</dbReference>
<dbReference type="InterPro" id="IPR018113">
    <property type="entry name" value="PTrfase_EIIB_Cys"/>
</dbReference>
<dbReference type="eggNOG" id="COG2190">
    <property type="taxonomic scope" value="Bacteria"/>
</dbReference>
<dbReference type="HOGENOM" id="CLU_012312_2_1_11"/>
<proteinExistence type="predicted"/>
<feature type="transmembrane region" description="Helical" evidence="12">
    <location>
        <begin position="296"/>
        <end position="320"/>
    </location>
</feature>
<evidence type="ECO:0000256" key="1">
    <source>
        <dbReference type="ARBA" id="ARBA00004651"/>
    </source>
</evidence>
<dbReference type="InterPro" id="IPR001127">
    <property type="entry name" value="PTS_EIIA_1_perm"/>
</dbReference>
<dbReference type="SUPFAM" id="SSF55604">
    <property type="entry name" value="Glucose permease domain IIB"/>
    <property type="match status" value="1"/>
</dbReference>